<name>A0A813IML2_POLGL</name>
<evidence type="ECO:0000313" key="1">
    <source>
        <dbReference type="EMBL" id="CAE8653411.1"/>
    </source>
</evidence>
<accession>A0A813IML2</accession>
<organism evidence="1 2">
    <name type="scientific">Polarella glacialis</name>
    <name type="common">Dinoflagellate</name>
    <dbReference type="NCBI Taxonomy" id="89957"/>
    <lineage>
        <taxon>Eukaryota</taxon>
        <taxon>Sar</taxon>
        <taxon>Alveolata</taxon>
        <taxon>Dinophyceae</taxon>
        <taxon>Suessiales</taxon>
        <taxon>Suessiaceae</taxon>
        <taxon>Polarella</taxon>
    </lineage>
</organism>
<evidence type="ECO:0000313" key="2">
    <source>
        <dbReference type="Proteomes" id="UP000626109"/>
    </source>
</evidence>
<reference evidence="1" key="1">
    <citation type="submission" date="2021-02" db="EMBL/GenBank/DDBJ databases">
        <authorList>
            <person name="Dougan E. K."/>
            <person name="Rhodes N."/>
            <person name="Thang M."/>
            <person name="Chan C."/>
        </authorList>
    </citation>
    <scope>NUCLEOTIDE SEQUENCE</scope>
</reference>
<dbReference type="Proteomes" id="UP000626109">
    <property type="component" value="Unassembled WGS sequence"/>
</dbReference>
<protein>
    <submittedName>
        <fullName evidence="1">Uncharacterized protein</fullName>
    </submittedName>
</protein>
<sequence>MWSQFGDSAADKFPGLHGVLDKSLSSGRLQEDIRVLNTCYNVAIKTLAVELTRKGHLFNFKDCGDYFQCNPGGPTYASHGSLPNPQRAEKRWAVSPRKTGKIVYCNRRRRCGPRTTYADNYCGQKSVVDRDTDKFENMKNILMSYASVAKVIASLEPVAMSIYEKAGEGENWNQDYASAELLRLVGLVRPKLQNINENFITIKTSREFKSFKSPASAALSRPYQGCVLRKSSRESDNW</sequence>
<proteinExistence type="predicted"/>
<gene>
    <name evidence="1" type="ORF">PGLA2088_LOCUS10390</name>
</gene>
<comment type="caution">
    <text evidence="1">The sequence shown here is derived from an EMBL/GenBank/DDBJ whole genome shotgun (WGS) entry which is preliminary data.</text>
</comment>
<dbReference type="EMBL" id="CAJNNW010011662">
    <property type="protein sequence ID" value="CAE8653411.1"/>
    <property type="molecule type" value="Genomic_DNA"/>
</dbReference>
<dbReference type="AlphaFoldDB" id="A0A813IML2"/>